<reference evidence="2 3" key="1">
    <citation type="submission" date="2014-03" db="EMBL/GenBank/DDBJ databases">
        <title>Bradyrhizobium valentinum sp. nov., isolated from effective nodules of Lupinus mariae-josephae, a lupine endemic of basic-lime soils in Eastern Spain.</title>
        <authorList>
            <person name="Duran D."/>
            <person name="Rey L."/>
            <person name="Navarro A."/>
            <person name="Busquets A."/>
            <person name="Imperial J."/>
            <person name="Ruiz-Argueso T."/>
        </authorList>
    </citation>
    <scope>NUCLEOTIDE SEQUENCE [LARGE SCALE GENOMIC DNA]</scope>
    <source>
        <strain evidence="2 3">PAC68</strain>
    </source>
</reference>
<proteinExistence type="predicted"/>
<sequence>MKSLIALTAFAVFTVATAVAGKPAAFATDKAIAEAKSNAKSKPVMMAEQQLPFDRKHAKN</sequence>
<dbReference type="AlphaFoldDB" id="A0A0R3LE42"/>
<dbReference type="RefSeq" id="WP_057837501.1">
    <property type="nucleotide sequence ID" value="NZ_LLXZ01000138.1"/>
</dbReference>
<evidence type="ECO:0000313" key="3">
    <source>
        <dbReference type="Proteomes" id="UP000050863"/>
    </source>
</evidence>
<accession>A0A0R3LE42</accession>
<feature type="signal peptide" evidence="1">
    <location>
        <begin position="1"/>
        <end position="18"/>
    </location>
</feature>
<gene>
    <name evidence="2" type="ORF">CQ12_24215</name>
</gene>
<dbReference type="Proteomes" id="UP000050863">
    <property type="component" value="Unassembled WGS sequence"/>
</dbReference>
<feature type="chain" id="PRO_5006442994" evidence="1">
    <location>
        <begin position="19"/>
        <end position="60"/>
    </location>
</feature>
<evidence type="ECO:0000313" key="2">
    <source>
        <dbReference type="EMBL" id="KRR03981.1"/>
    </source>
</evidence>
<keyword evidence="1" id="KW-0732">Signal</keyword>
<protein>
    <submittedName>
        <fullName evidence="2">Uncharacterized protein</fullName>
    </submittedName>
</protein>
<organism evidence="2 3">
    <name type="scientific">Bradyrhizobium jicamae</name>
    <dbReference type="NCBI Taxonomy" id="280332"/>
    <lineage>
        <taxon>Bacteria</taxon>
        <taxon>Pseudomonadati</taxon>
        <taxon>Pseudomonadota</taxon>
        <taxon>Alphaproteobacteria</taxon>
        <taxon>Hyphomicrobiales</taxon>
        <taxon>Nitrobacteraceae</taxon>
        <taxon>Bradyrhizobium</taxon>
    </lineage>
</organism>
<name>A0A0R3LE42_9BRAD</name>
<dbReference type="EMBL" id="LLXZ01000138">
    <property type="protein sequence ID" value="KRR03981.1"/>
    <property type="molecule type" value="Genomic_DNA"/>
</dbReference>
<evidence type="ECO:0000256" key="1">
    <source>
        <dbReference type="SAM" id="SignalP"/>
    </source>
</evidence>
<keyword evidence="3" id="KW-1185">Reference proteome</keyword>
<comment type="caution">
    <text evidence="2">The sequence shown here is derived from an EMBL/GenBank/DDBJ whole genome shotgun (WGS) entry which is preliminary data.</text>
</comment>